<dbReference type="EMBL" id="UOGC01000114">
    <property type="protein sequence ID" value="VAX21037.1"/>
    <property type="molecule type" value="Genomic_DNA"/>
</dbReference>
<protein>
    <submittedName>
        <fullName evidence="2">Uncharacterized protein</fullName>
    </submittedName>
</protein>
<accession>A0A3B1CWP9</accession>
<proteinExistence type="predicted"/>
<feature type="transmembrane region" description="Helical" evidence="1">
    <location>
        <begin position="84"/>
        <end position="101"/>
    </location>
</feature>
<organism evidence="2">
    <name type="scientific">hydrothermal vent metagenome</name>
    <dbReference type="NCBI Taxonomy" id="652676"/>
    <lineage>
        <taxon>unclassified sequences</taxon>
        <taxon>metagenomes</taxon>
        <taxon>ecological metagenomes</taxon>
    </lineage>
</organism>
<sequence>MVKPADPGGNWKHNATDEYQTCPNCALPHKMDDTVCSFCGSKLLRRVTLAEKIRRAAERLKWRYKLKTRRKNPTKLAKEVSSKFMMVALGVLLSSVGAWFFLRAGDTGAMSDYLLGALFLIYGVYAVYNTVKPS</sequence>
<gene>
    <name evidence="2" type="ORF">MNBD_NITROSPINAE01-603</name>
</gene>
<evidence type="ECO:0000256" key="1">
    <source>
        <dbReference type="SAM" id="Phobius"/>
    </source>
</evidence>
<evidence type="ECO:0000313" key="2">
    <source>
        <dbReference type="EMBL" id="VAX21037.1"/>
    </source>
</evidence>
<name>A0A3B1CWP9_9ZZZZ</name>
<dbReference type="AlphaFoldDB" id="A0A3B1CWP9"/>
<keyword evidence="1" id="KW-0812">Transmembrane</keyword>
<keyword evidence="1" id="KW-0472">Membrane</keyword>
<feature type="transmembrane region" description="Helical" evidence="1">
    <location>
        <begin position="113"/>
        <end position="131"/>
    </location>
</feature>
<keyword evidence="1" id="KW-1133">Transmembrane helix</keyword>
<reference evidence="2" key="1">
    <citation type="submission" date="2018-06" db="EMBL/GenBank/DDBJ databases">
        <authorList>
            <person name="Zhirakovskaya E."/>
        </authorList>
    </citation>
    <scope>NUCLEOTIDE SEQUENCE</scope>
</reference>